<proteinExistence type="predicted"/>
<dbReference type="Proteomes" id="UP001064048">
    <property type="component" value="Chromosome 26"/>
</dbReference>
<evidence type="ECO:0000313" key="1">
    <source>
        <dbReference type="EMBL" id="KAI8426700.1"/>
    </source>
</evidence>
<dbReference type="EMBL" id="CM046126">
    <property type="protein sequence ID" value="KAI8426700.1"/>
    <property type="molecule type" value="Genomic_DNA"/>
</dbReference>
<accession>A0ACC0JRZ7</accession>
<evidence type="ECO:0000313" key="2">
    <source>
        <dbReference type="Proteomes" id="UP001064048"/>
    </source>
</evidence>
<reference evidence="1 2" key="1">
    <citation type="journal article" date="2022" name="Genome Biol. Evol.">
        <title>The Spruce Budworm Genome: Reconstructing the Evolutionary History of Antifreeze Proteins.</title>
        <authorList>
            <person name="Beliveau C."/>
            <person name="Gagne P."/>
            <person name="Picq S."/>
            <person name="Vernygora O."/>
            <person name="Keeling C.I."/>
            <person name="Pinkney K."/>
            <person name="Doucet D."/>
            <person name="Wen F."/>
            <person name="Johnston J.S."/>
            <person name="Maaroufi H."/>
            <person name="Boyle B."/>
            <person name="Laroche J."/>
            <person name="Dewar K."/>
            <person name="Juretic N."/>
            <person name="Blackburn G."/>
            <person name="Nisole A."/>
            <person name="Brunet B."/>
            <person name="Brandao M."/>
            <person name="Lumley L."/>
            <person name="Duan J."/>
            <person name="Quan G."/>
            <person name="Lucarotti C.J."/>
            <person name="Roe A.D."/>
            <person name="Sperling F.A.H."/>
            <person name="Levesque R.C."/>
            <person name="Cusson M."/>
        </authorList>
    </citation>
    <scope>NUCLEOTIDE SEQUENCE [LARGE SCALE GENOMIC DNA]</scope>
    <source>
        <strain evidence="1">Glfc:IPQL:Cfum</strain>
    </source>
</reference>
<gene>
    <name evidence="1" type="ORF">MSG28_014406</name>
</gene>
<comment type="caution">
    <text evidence="1">The sequence shown here is derived from an EMBL/GenBank/DDBJ whole genome shotgun (WGS) entry which is preliminary data.</text>
</comment>
<keyword evidence="2" id="KW-1185">Reference proteome</keyword>
<organism evidence="1 2">
    <name type="scientific">Choristoneura fumiferana</name>
    <name type="common">Spruce budworm moth</name>
    <name type="synonym">Archips fumiferana</name>
    <dbReference type="NCBI Taxonomy" id="7141"/>
    <lineage>
        <taxon>Eukaryota</taxon>
        <taxon>Metazoa</taxon>
        <taxon>Ecdysozoa</taxon>
        <taxon>Arthropoda</taxon>
        <taxon>Hexapoda</taxon>
        <taxon>Insecta</taxon>
        <taxon>Pterygota</taxon>
        <taxon>Neoptera</taxon>
        <taxon>Endopterygota</taxon>
        <taxon>Lepidoptera</taxon>
        <taxon>Glossata</taxon>
        <taxon>Ditrysia</taxon>
        <taxon>Tortricoidea</taxon>
        <taxon>Tortricidae</taxon>
        <taxon>Tortricinae</taxon>
        <taxon>Choristoneura</taxon>
    </lineage>
</organism>
<sequence length="88" mass="10121">MYYFWLLANLKEAFAVEKPRQAASSSSDKRKITKSKKYRDDSLSSPPSLPMKPIEEELNEIHAAVWSVEDLTLNDISKDEDSDMENKI</sequence>
<name>A0ACC0JRZ7_CHOFU</name>
<protein>
    <submittedName>
        <fullName evidence="1">Uncharacterized protein</fullName>
    </submittedName>
</protein>